<organism evidence="2 3">
    <name type="scientific">Parashewanella curva</name>
    <dbReference type="NCBI Taxonomy" id="2338552"/>
    <lineage>
        <taxon>Bacteria</taxon>
        <taxon>Pseudomonadati</taxon>
        <taxon>Pseudomonadota</taxon>
        <taxon>Gammaproteobacteria</taxon>
        <taxon>Alteromonadales</taxon>
        <taxon>Shewanellaceae</taxon>
        <taxon>Parashewanella</taxon>
    </lineage>
</organism>
<evidence type="ECO:0000313" key="2">
    <source>
        <dbReference type="EMBL" id="RLV61369.1"/>
    </source>
</evidence>
<name>A0A3L8Q2U3_9GAMM</name>
<proteinExistence type="predicted"/>
<feature type="compositionally biased region" description="Basic residues" evidence="1">
    <location>
        <begin position="538"/>
        <end position="551"/>
    </location>
</feature>
<feature type="region of interest" description="Disordered" evidence="1">
    <location>
        <begin position="526"/>
        <end position="555"/>
    </location>
</feature>
<sequence>MQAPPYPYIETPSLLLPSDLDFSALPYYSQPLPQYFHVQQHHGGFCSSTQLYQYQVLPVYQDAFVLWHFTESAQAPIEREDEQEQPKIVTEHTPTKVKSFTEATNTSSTPPIHQGNVSSDSPPCPPIPSQIKESLPSAHSKFEITQIYTELISIDAAFRTSLNLKERIDEDRFKNKITELLQRTLIVSKKYCDFLHAHSEITQWLKSMPDGNFKTPSDLGLYSIHIRTCYALFNTQQSAIYDADMGAELSTCLSCFYCSHYFSAFSVETENEHTIYKGFRGFTPSSWLVFQFELMEIIQKSLTIEVIPNTDSSKKYEMGINRDMFYHSTYIFMTFQSQVLRTSHQLLSELQRTQKCQPIRRVHKELAPQIEPKLRPQYIERFMNDLARVKRSVVNNHSLSVLFISCQKFVLLNKVQQFKNRLSYIHETLVFLGFFSNAFQTAQVLCALCQLPISKAPQPQQRQLYQALAQHIDFLTKQPKWTGRHKTFALVIHHLMKTIAVVTSCDDADLKSLQLEFEKLSAAHPEFANEPSQPLPRISKRSPLKPSVKHSPKTEIPAPQMSKRLIFRSDIALQHLLKKTPIFKHKGKFSDYEIVRNLSSDVDVQVLKSKMPPVPEKQSTMAVDKALAQWYTQYLDDHPFDCFLLTEPHLKVPKKVQSALNFRMKWHDVMLRNRLQALLTEYVPLEKPTELSFLCETLRNNYFKTPNAKALTSQMQQLLSLLKLRNHQLSELIKIGLMIAHCNQFIKKPLGKNEDMFSENAQQAIAALQQRVNALQALDIGVKKINKKEYTDFVKTFSDLAIHGEHSQLNYMIFEVWPNSTQFKQAYHQQLLSLQILISPDNFLPHLQALDAIEYQQHSFSCITIRLCATLTSLYKSNTEALLKCATLGEFEKHQQRKKAIEHTIEKGWLHKHMFACCDAEDLSIETCQQLLQQIVSFPLYKALAHEAHLKIQVRKLQQQNQAFVASLPETTAKTQQIAKSTFVPPKQTSISSEQRVEEVPIPQSHFASDADKWLQPIEAMAPTEPLLAIEHYSSMIMMHSENLHLCFRARIGKAHAAMMLLSPRLNELLAFNSDTLKFNEGFRKAIEQHNKNPRARITHPDPSLFTRMRTDCIEVLPTIAKKVIPDIQQTQFHISDIDAIPDDLMDEPRTLAFCRDEIKETEQKILSALELLHQFEVFKVLKKEFNARLAVHRHENPSEHKVKTIEEIEQATQTYLKFSINVKSMRESFTELQQACKSMHSSLVEN</sequence>
<dbReference type="Proteomes" id="UP000281474">
    <property type="component" value="Unassembled WGS sequence"/>
</dbReference>
<reference evidence="2 3" key="1">
    <citation type="submission" date="2018-09" db="EMBL/GenBank/DDBJ databases">
        <title>Phylogeny of the Shewanellaceae, and recommendation for two new genera, Pseudoshewanella and Parashewanella.</title>
        <authorList>
            <person name="Wang G."/>
        </authorList>
    </citation>
    <scope>NUCLEOTIDE SEQUENCE [LARGE SCALE GENOMIC DNA]</scope>
    <source>
        <strain evidence="2 3">C51</strain>
    </source>
</reference>
<evidence type="ECO:0000313" key="3">
    <source>
        <dbReference type="Proteomes" id="UP000281474"/>
    </source>
</evidence>
<gene>
    <name evidence="2" type="ORF">D5018_02520</name>
</gene>
<evidence type="ECO:0000256" key="1">
    <source>
        <dbReference type="SAM" id="MobiDB-lite"/>
    </source>
</evidence>
<feature type="compositionally biased region" description="Polar residues" evidence="1">
    <location>
        <begin position="99"/>
        <end position="117"/>
    </location>
</feature>
<keyword evidence="3" id="KW-1185">Reference proteome</keyword>
<dbReference type="RefSeq" id="WP_121837406.1">
    <property type="nucleotide sequence ID" value="NZ_ML014755.1"/>
</dbReference>
<dbReference type="OrthoDB" id="9817520at2"/>
<protein>
    <submittedName>
        <fullName evidence="2">Uncharacterized protein</fullName>
    </submittedName>
</protein>
<dbReference type="EMBL" id="QZEI01000004">
    <property type="protein sequence ID" value="RLV61369.1"/>
    <property type="molecule type" value="Genomic_DNA"/>
</dbReference>
<comment type="caution">
    <text evidence="2">The sequence shown here is derived from an EMBL/GenBank/DDBJ whole genome shotgun (WGS) entry which is preliminary data.</text>
</comment>
<accession>A0A3L8Q2U3</accession>
<dbReference type="AlphaFoldDB" id="A0A3L8Q2U3"/>
<feature type="region of interest" description="Disordered" evidence="1">
    <location>
        <begin position="99"/>
        <end position="123"/>
    </location>
</feature>